<dbReference type="RefSeq" id="WP_096778946.1">
    <property type="nucleotide sequence ID" value="NZ_CP012621.1"/>
</dbReference>
<dbReference type="Proteomes" id="UP000217763">
    <property type="component" value="Chromosome"/>
</dbReference>
<gene>
    <name evidence="2" type="ORF">AN401_07215</name>
</gene>
<evidence type="ECO:0000259" key="1">
    <source>
        <dbReference type="Pfam" id="PF04233"/>
    </source>
</evidence>
<protein>
    <recommendedName>
        <fullName evidence="1">Phage head morphogenesis domain-containing protein</fullName>
    </recommendedName>
</protein>
<dbReference type="EMBL" id="CP012621">
    <property type="protein sequence ID" value="ATG73672.1"/>
    <property type="molecule type" value="Genomic_DNA"/>
</dbReference>
<dbReference type="KEGG" id="zdf:AN401_07215"/>
<sequence>MTTPQQPSALSGVFRRPFAEQVAFFRRRLANLVPTRRWDDIQRAAHDSAFVVAGATKASLLADLAGAVDKSISQGRSLGEFRQDFRNIVQRHGWHNWTGEGTVAGEAWRTKVIYQTNARTSYAAGRRAQIAEGGFPLRVYRHGGSQDPRPEHLSWDGLVLPADDPFWDTHAPPNGWGCSCYELGARSEAGARRLGGDPGKQLPSDWDATVRGTGAPPGIDKGWDYAPGDSVMGQVRGAVQAVRDSLAKLPAALASAVRREWRGRGIPTGTGESDDE</sequence>
<reference evidence="3" key="1">
    <citation type="submission" date="2015-09" db="EMBL/GenBank/DDBJ databases">
        <authorList>
            <person name="Shao Z."/>
            <person name="Wang L."/>
        </authorList>
    </citation>
    <scope>NUCLEOTIDE SEQUENCE [LARGE SCALE GENOMIC DNA]</scope>
    <source>
        <strain evidence="3">F13-1</strain>
    </source>
</reference>
<feature type="domain" description="Phage head morphogenesis" evidence="1">
    <location>
        <begin position="67"/>
        <end position="180"/>
    </location>
</feature>
<dbReference type="Pfam" id="PF04233">
    <property type="entry name" value="Phage_Mu_F"/>
    <property type="match status" value="1"/>
</dbReference>
<dbReference type="AlphaFoldDB" id="A0A291HNH8"/>
<dbReference type="InterPro" id="IPR006528">
    <property type="entry name" value="Phage_head_morphogenesis_dom"/>
</dbReference>
<keyword evidence="3" id="KW-1185">Reference proteome</keyword>
<evidence type="ECO:0000313" key="2">
    <source>
        <dbReference type="EMBL" id="ATG73672.1"/>
    </source>
</evidence>
<organism evidence="2 3">
    <name type="scientific">Zobellella denitrificans</name>
    <dbReference type="NCBI Taxonomy" id="347534"/>
    <lineage>
        <taxon>Bacteria</taxon>
        <taxon>Pseudomonadati</taxon>
        <taxon>Pseudomonadota</taxon>
        <taxon>Gammaproteobacteria</taxon>
        <taxon>Aeromonadales</taxon>
        <taxon>Aeromonadaceae</taxon>
        <taxon>Zobellella</taxon>
    </lineage>
</organism>
<name>A0A291HNH8_9GAMM</name>
<evidence type="ECO:0000313" key="3">
    <source>
        <dbReference type="Proteomes" id="UP000217763"/>
    </source>
</evidence>
<proteinExistence type="predicted"/>
<accession>A0A291HNH8</accession>